<name>A0A1Y2FCE0_PROLT</name>
<evidence type="ECO:0000313" key="2">
    <source>
        <dbReference type="EMBL" id="ORY81571.1"/>
    </source>
</evidence>
<organism evidence="2 3">
    <name type="scientific">Protomyces lactucae-debilis</name>
    <dbReference type="NCBI Taxonomy" id="2754530"/>
    <lineage>
        <taxon>Eukaryota</taxon>
        <taxon>Fungi</taxon>
        <taxon>Dikarya</taxon>
        <taxon>Ascomycota</taxon>
        <taxon>Taphrinomycotina</taxon>
        <taxon>Taphrinomycetes</taxon>
        <taxon>Taphrinales</taxon>
        <taxon>Protomycetaceae</taxon>
        <taxon>Protomyces</taxon>
    </lineage>
</organism>
<protein>
    <submittedName>
        <fullName evidence="2">Uncharacterized protein</fullName>
    </submittedName>
</protein>
<sequence>MAPSVDRAPIHTDIHPMGLLQSQEEAIEELKLALLEVQDALVQMSANAVRLKLLLKQALKRQRQEKLRQEKQ</sequence>
<accession>A0A1Y2FCE0</accession>
<dbReference type="Proteomes" id="UP000193685">
    <property type="component" value="Unassembled WGS sequence"/>
</dbReference>
<proteinExistence type="predicted"/>
<dbReference type="AlphaFoldDB" id="A0A1Y2FCE0"/>
<gene>
    <name evidence="2" type="ORF">BCR37DRAFT_380464</name>
</gene>
<keyword evidence="1" id="KW-0175">Coiled coil</keyword>
<reference evidence="2 3" key="1">
    <citation type="submission" date="2016-07" db="EMBL/GenBank/DDBJ databases">
        <title>Pervasive Adenine N6-methylation of Active Genes in Fungi.</title>
        <authorList>
            <consortium name="DOE Joint Genome Institute"/>
            <person name="Mondo S.J."/>
            <person name="Dannebaum R.O."/>
            <person name="Kuo R.C."/>
            <person name="Labutti K."/>
            <person name="Haridas S."/>
            <person name="Kuo A."/>
            <person name="Salamov A."/>
            <person name="Ahrendt S.R."/>
            <person name="Lipzen A."/>
            <person name="Sullivan W."/>
            <person name="Andreopoulos W.B."/>
            <person name="Clum A."/>
            <person name="Lindquist E."/>
            <person name="Daum C."/>
            <person name="Ramamoorthy G.K."/>
            <person name="Gryganskyi A."/>
            <person name="Culley D."/>
            <person name="Magnuson J.K."/>
            <person name="James T.Y."/>
            <person name="O'Malley M.A."/>
            <person name="Stajich J.E."/>
            <person name="Spatafora J.W."/>
            <person name="Visel A."/>
            <person name="Grigoriev I.V."/>
        </authorList>
    </citation>
    <scope>NUCLEOTIDE SEQUENCE [LARGE SCALE GENOMIC DNA]</scope>
    <source>
        <strain evidence="2 3">12-1054</strain>
    </source>
</reference>
<evidence type="ECO:0000313" key="3">
    <source>
        <dbReference type="Proteomes" id="UP000193685"/>
    </source>
</evidence>
<evidence type="ECO:0000256" key="1">
    <source>
        <dbReference type="SAM" id="Coils"/>
    </source>
</evidence>
<comment type="caution">
    <text evidence="2">The sequence shown here is derived from an EMBL/GenBank/DDBJ whole genome shotgun (WGS) entry which is preliminary data.</text>
</comment>
<keyword evidence="3" id="KW-1185">Reference proteome</keyword>
<dbReference type="EMBL" id="MCFI01000011">
    <property type="protein sequence ID" value="ORY81571.1"/>
    <property type="molecule type" value="Genomic_DNA"/>
</dbReference>
<feature type="coiled-coil region" evidence="1">
    <location>
        <begin position="20"/>
        <end position="47"/>
    </location>
</feature>
<dbReference type="GeneID" id="63786097"/>
<dbReference type="RefSeq" id="XP_040724947.1">
    <property type="nucleotide sequence ID" value="XM_040869498.1"/>
</dbReference>